<organism evidence="2 3">
    <name type="scientific">Exidia glandulosa HHB12029</name>
    <dbReference type="NCBI Taxonomy" id="1314781"/>
    <lineage>
        <taxon>Eukaryota</taxon>
        <taxon>Fungi</taxon>
        <taxon>Dikarya</taxon>
        <taxon>Basidiomycota</taxon>
        <taxon>Agaricomycotina</taxon>
        <taxon>Agaricomycetes</taxon>
        <taxon>Auriculariales</taxon>
        <taxon>Exidiaceae</taxon>
        <taxon>Exidia</taxon>
    </lineage>
</organism>
<sequence length="541" mass="61308">MSTLLDARFAVDDAILAQTQLELETVERIRAERALAVEHAQVALDVANQRRDQLIARRDHLRNDILQHRLQMRGGAKAFPEEVLSEIFLHVLPPYTLKHGAHQIGRLRTLLERDDIDYERALLPGVLSLVCRRWRDAALHTRDLHSYLAIPPRTSRASSILAYISRTIARSRLLDVYVQYVDSRSDEGTSTHQPEYWSQIFDVLYENSERLRTLDLAVIALDLRPDSGDHYDDMAETICDLALGLFRLPTPNLEHASFNLRHSRDDLKLWIPAHMQRQDLPLLTLPTYLPDAPRLQSLWLHHVPIMCVTAALPSLKVLSIANDYLYKGHVWSMLRLCPVLEEFYIRCEDMHGPRPGEPQLEAPTSLPIRTLGVDLQSGLDAVGDDQTMLPNLTSVILPGYMDEYLLHKAKDTITSLEIFSASCDDETSVAVWAEFANIEHAHIRQADTFDLGGLVNLMCKEDGPMWPRLRTLKLGVDDQWAGHRGSSLIRLVETRKERGATSGSGVRALEKIAVTKESTAAGWVIARLRKLLGPENLEIWE</sequence>
<dbReference type="EMBL" id="KV426026">
    <property type="protein sequence ID" value="KZV91512.1"/>
    <property type="molecule type" value="Genomic_DNA"/>
</dbReference>
<evidence type="ECO:0000313" key="2">
    <source>
        <dbReference type="EMBL" id="KZV91512.1"/>
    </source>
</evidence>
<name>A0A165H673_EXIGL</name>
<dbReference type="OrthoDB" id="2269034at2759"/>
<evidence type="ECO:0000256" key="1">
    <source>
        <dbReference type="SAM" id="Coils"/>
    </source>
</evidence>
<protein>
    <submittedName>
        <fullName evidence="2">Uncharacterized protein</fullName>
    </submittedName>
</protein>
<proteinExistence type="predicted"/>
<keyword evidence="1" id="KW-0175">Coiled coil</keyword>
<dbReference type="Proteomes" id="UP000077266">
    <property type="component" value="Unassembled WGS sequence"/>
</dbReference>
<gene>
    <name evidence="2" type="ORF">EXIGLDRAFT_769858</name>
</gene>
<dbReference type="AlphaFoldDB" id="A0A165H673"/>
<keyword evidence="3" id="KW-1185">Reference proteome</keyword>
<dbReference type="InParanoid" id="A0A165H673"/>
<evidence type="ECO:0000313" key="3">
    <source>
        <dbReference type="Proteomes" id="UP000077266"/>
    </source>
</evidence>
<reference evidence="2 3" key="1">
    <citation type="journal article" date="2016" name="Mol. Biol. Evol.">
        <title>Comparative Genomics of Early-Diverging Mushroom-Forming Fungi Provides Insights into the Origins of Lignocellulose Decay Capabilities.</title>
        <authorList>
            <person name="Nagy L.G."/>
            <person name="Riley R."/>
            <person name="Tritt A."/>
            <person name="Adam C."/>
            <person name="Daum C."/>
            <person name="Floudas D."/>
            <person name="Sun H."/>
            <person name="Yadav J.S."/>
            <person name="Pangilinan J."/>
            <person name="Larsson K.H."/>
            <person name="Matsuura K."/>
            <person name="Barry K."/>
            <person name="Labutti K."/>
            <person name="Kuo R."/>
            <person name="Ohm R.A."/>
            <person name="Bhattacharya S.S."/>
            <person name="Shirouzu T."/>
            <person name="Yoshinaga Y."/>
            <person name="Martin F.M."/>
            <person name="Grigoriev I.V."/>
            <person name="Hibbett D.S."/>
        </authorList>
    </citation>
    <scope>NUCLEOTIDE SEQUENCE [LARGE SCALE GENOMIC DNA]</scope>
    <source>
        <strain evidence="2 3">HHB12029</strain>
    </source>
</reference>
<feature type="coiled-coil region" evidence="1">
    <location>
        <begin position="37"/>
        <end position="64"/>
    </location>
</feature>
<accession>A0A165H673</accession>